<dbReference type="OrthoDB" id="9806903at2"/>
<reference evidence="8 9" key="1">
    <citation type="submission" date="2018-11" db="EMBL/GenBank/DDBJ databases">
        <title>Gordonia insulae sp. nov., isolated from an island soil.</title>
        <authorList>
            <person name="Kim Y.S."/>
            <person name="Kim S.B."/>
        </authorList>
    </citation>
    <scope>NUCLEOTIDE SEQUENCE [LARGE SCALE GENOMIC DNA]</scope>
    <source>
        <strain evidence="8 9">MMS17-SY073</strain>
    </source>
</reference>
<dbReference type="InterPro" id="IPR003959">
    <property type="entry name" value="ATPase_AAA_core"/>
</dbReference>
<dbReference type="PRINTS" id="PR00819">
    <property type="entry name" value="CBXCFQXSUPER"/>
</dbReference>
<dbReference type="SUPFAM" id="SSF52540">
    <property type="entry name" value="P-loop containing nucleoside triphosphate hydrolases"/>
    <property type="match status" value="1"/>
</dbReference>
<dbReference type="Proteomes" id="UP000271469">
    <property type="component" value="Chromosome"/>
</dbReference>
<feature type="domain" description="AAA+ ATPase" evidence="7">
    <location>
        <begin position="343"/>
        <end position="484"/>
    </location>
</feature>
<proteinExistence type="inferred from homology"/>
<dbReference type="InterPro" id="IPR003593">
    <property type="entry name" value="AAA+_ATPase"/>
</dbReference>
<dbReference type="GO" id="GO:0005524">
    <property type="term" value="F:ATP binding"/>
    <property type="evidence" value="ECO:0007669"/>
    <property type="project" value="UniProtKB-KW"/>
</dbReference>
<dbReference type="InterPro" id="IPR000641">
    <property type="entry name" value="CbxX/CfxQ"/>
</dbReference>
<dbReference type="InterPro" id="IPR023835">
    <property type="entry name" value="T7SS_EccA"/>
</dbReference>
<dbReference type="Pfam" id="PF00004">
    <property type="entry name" value="AAA"/>
    <property type="match status" value="1"/>
</dbReference>
<protein>
    <submittedName>
        <fullName evidence="8">ESX-1 secretion system protein EccA1</fullName>
    </submittedName>
</protein>
<dbReference type="PROSITE" id="PS50005">
    <property type="entry name" value="TPR"/>
    <property type="match status" value="1"/>
</dbReference>
<dbReference type="Pfam" id="PF17866">
    <property type="entry name" value="AAA_lid_6"/>
    <property type="match status" value="1"/>
</dbReference>
<evidence type="ECO:0000256" key="3">
    <source>
        <dbReference type="ARBA" id="ARBA00022490"/>
    </source>
</evidence>
<dbReference type="InterPro" id="IPR049078">
    <property type="entry name" value="T7SS_EccA1-like_N"/>
</dbReference>
<dbReference type="AlphaFoldDB" id="A0A3G8JNR9"/>
<dbReference type="PANTHER" id="PTHR43392">
    <property type="entry name" value="AAA-TYPE ATPASE FAMILY PROTEIN / ANKYRIN REPEAT FAMILY PROTEIN"/>
    <property type="match status" value="1"/>
</dbReference>
<evidence type="ECO:0000256" key="5">
    <source>
        <dbReference type="ARBA" id="ARBA00022840"/>
    </source>
</evidence>
<dbReference type="KEGG" id="gom:D7316_02420"/>
<name>A0A3G8JNR9_9ACTN</name>
<dbReference type="InterPro" id="IPR041627">
    <property type="entry name" value="AAA_lid_6"/>
</dbReference>
<keyword evidence="4" id="KW-0547">Nucleotide-binding</keyword>
<feature type="repeat" description="TPR" evidence="6">
    <location>
        <begin position="213"/>
        <end position="246"/>
    </location>
</feature>
<evidence type="ECO:0000313" key="8">
    <source>
        <dbReference type="EMBL" id="AZG45820.1"/>
    </source>
</evidence>
<dbReference type="GO" id="GO:0016887">
    <property type="term" value="F:ATP hydrolysis activity"/>
    <property type="evidence" value="ECO:0007669"/>
    <property type="project" value="InterPro"/>
</dbReference>
<dbReference type="InterPro" id="IPR011990">
    <property type="entry name" value="TPR-like_helical_dom_sf"/>
</dbReference>
<dbReference type="SMART" id="SM00382">
    <property type="entry name" value="AAA"/>
    <property type="match status" value="1"/>
</dbReference>
<evidence type="ECO:0000256" key="1">
    <source>
        <dbReference type="ARBA" id="ARBA00004496"/>
    </source>
</evidence>
<dbReference type="FunFam" id="3.40.50.300:FF:000216">
    <property type="entry name" value="Type VII secretion ATPase EccA"/>
    <property type="match status" value="1"/>
</dbReference>
<keyword evidence="3" id="KW-0963">Cytoplasm</keyword>
<gene>
    <name evidence="8" type="primary">eccA1</name>
    <name evidence="8" type="ORF">D7316_02420</name>
</gene>
<dbReference type="SUPFAM" id="SSF48452">
    <property type="entry name" value="TPR-like"/>
    <property type="match status" value="1"/>
</dbReference>
<dbReference type="EMBL" id="CP033972">
    <property type="protein sequence ID" value="AZG45820.1"/>
    <property type="molecule type" value="Genomic_DNA"/>
</dbReference>
<dbReference type="InterPro" id="IPR019734">
    <property type="entry name" value="TPR_rpt"/>
</dbReference>
<dbReference type="Pfam" id="PF21545">
    <property type="entry name" value="T7SS_EccA1_N"/>
    <property type="match status" value="1"/>
</dbReference>
<dbReference type="InterPro" id="IPR027417">
    <property type="entry name" value="P-loop_NTPase"/>
</dbReference>
<dbReference type="Gene3D" id="1.25.40.10">
    <property type="entry name" value="Tetratricopeptide repeat domain"/>
    <property type="match status" value="1"/>
</dbReference>
<keyword evidence="5" id="KW-0067">ATP-binding</keyword>
<evidence type="ECO:0000256" key="2">
    <source>
        <dbReference type="ARBA" id="ARBA00010378"/>
    </source>
</evidence>
<evidence type="ECO:0000313" key="9">
    <source>
        <dbReference type="Proteomes" id="UP000271469"/>
    </source>
</evidence>
<comment type="subcellular location">
    <subcellularLocation>
        <location evidence="1">Cytoplasm</location>
    </subcellularLocation>
</comment>
<dbReference type="PANTHER" id="PTHR43392:SF2">
    <property type="entry name" value="AAA-TYPE ATPASE FAMILY PROTEIN _ ANKYRIN REPEAT FAMILY PROTEIN"/>
    <property type="match status" value="1"/>
</dbReference>
<dbReference type="Gene3D" id="1.10.8.60">
    <property type="match status" value="1"/>
</dbReference>
<dbReference type="RefSeq" id="WP_124708433.1">
    <property type="nucleotide sequence ID" value="NZ_CP033972.1"/>
</dbReference>
<dbReference type="Gene3D" id="3.40.50.300">
    <property type="entry name" value="P-loop containing nucleotide triphosphate hydrolases"/>
    <property type="match status" value="1"/>
</dbReference>
<accession>A0A3G8JNR9</accession>
<evidence type="ECO:0000256" key="6">
    <source>
        <dbReference type="PROSITE-ProRule" id="PRU00339"/>
    </source>
</evidence>
<dbReference type="CDD" id="cd00009">
    <property type="entry name" value="AAA"/>
    <property type="match status" value="1"/>
</dbReference>
<dbReference type="GO" id="GO:0005737">
    <property type="term" value="C:cytoplasm"/>
    <property type="evidence" value="ECO:0007669"/>
    <property type="project" value="UniProtKB-SubCell"/>
</dbReference>
<keyword evidence="9" id="KW-1185">Reference proteome</keyword>
<evidence type="ECO:0000256" key="4">
    <source>
        <dbReference type="ARBA" id="ARBA00022741"/>
    </source>
</evidence>
<keyword evidence="6" id="KW-0802">TPR repeat</keyword>
<dbReference type="NCBIfam" id="TIGR03922">
    <property type="entry name" value="T7SS_EccA"/>
    <property type="match status" value="1"/>
</dbReference>
<dbReference type="InterPro" id="IPR050773">
    <property type="entry name" value="CbxX/CfxQ_RuBisCO_ESX"/>
</dbReference>
<evidence type="ECO:0000259" key="7">
    <source>
        <dbReference type="SMART" id="SM00382"/>
    </source>
</evidence>
<comment type="similarity">
    <text evidence="2">Belongs to the CbxX/CfxQ family.</text>
</comment>
<organism evidence="8 9">
    <name type="scientific">Gordonia insulae</name>
    <dbReference type="NCBI Taxonomy" id="2420509"/>
    <lineage>
        <taxon>Bacteria</taxon>
        <taxon>Bacillati</taxon>
        <taxon>Actinomycetota</taxon>
        <taxon>Actinomycetes</taxon>
        <taxon>Mycobacteriales</taxon>
        <taxon>Gordoniaceae</taxon>
        <taxon>Gordonia</taxon>
    </lineage>
</organism>
<sequence>MADVRKARQLFELGVLSLGIAVEGQEPINNPQQAAKAFTRASEWDPTMGDAWLGRLACGEDTDEVRLALYRNRSTIGHEQRRLGLPQRTMAGRWQPDVFITYPMTDAVEATAAYAASLARGKDFAGAQEVLDEVPAAHRLPIVEYVQAVLFMMTRRWPDLLTALHRSDRWNDSFLQSAADFMAGSACIQMSMFGEGTRRLQNAIDGPIPALATEAMFAHGMALREQGQEEKARALFEQAYARNPDSAAGQALKSPGFRLVLTSPDEIAERRDPWDPASVVGPAESLVSNTVDTPGMSGLVTDAQRELADQIGLDSVKEQVAKLQSAATLAKVRADRGLNTSARSLHLAFTGPPGTGKTTVARIVAKIYCGLGFIKTDKVVEATRRDMVGEHLGSTAPKTSAVIDSAMDGVLFIDEAYTLIQQGLSGGDAFGKEAVDTLLARMEDDRDRLVVIIAGYHSEIERFLGSNDGLASRFARRVQFESYTPNELARIGDFIARKRDSLLTPEAIAELEQACTPLYHDVRESASGIRRASDVAGNGRFIRNIIEGAEEEREYRLSASGDLDSLSHDDLMRIEVADIRTALSGVLSGLGHRG</sequence>